<keyword evidence="4" id="KW-0904">Protein phosphatase</keyword>
<dbReference type="InterPro" id="IPR036196">
    <property type="entry name" value="Ptyr_pPase_sf"/>
</dbReference>
<gene>
    <name evidence="7" type="ORF">SAMN06272737_106106</name>
</gene>
<evidence type="ECO:0000256" key="1">
    <source>
        <dbReference type="ARBA" id="ARBA00011063"/>
    </source>
</evidence>
<feature type="active site" evidence="5">
    <location>
        <position position="25"/>
    </location>
</feature>
<proteinExistence type="inferred from homology"/>
<dbReference type="InterPro" id="IPR023485">
    <property type="entry name" value="Ptyr_pPase"/>
</dbReference>
<dbReference type="EMBL" id="FZNO01000006">
    <property type="protein sequence ID" value="SNR41471.1"/>
    <property type="molecule type" value="Genomic_DNA"/>
</dbReference>
<evidence type="ECO:0000256" key="5">
    <source>
        <dbReference type="PIRSR" id="PIRSR617867-1"/>
    </source>
</evidence>
<dbReference type="EC" id="3.1.3.48" evidence="2"/>
<organism evidence="7 8">
    <name type="scientific">Blastococcus mobilis</name>
    <dbReference type="NCBI Taxonomy" id="1938746"/>
    <lineage>
        <taxon>Bacteria</taxon>
        <taxon>Bacillati</taxon>
        <taxon>Actinomycetota</taxon>
        <taxon>Actinomycetes</taxon>
        <taxon>Geodermatophilales</taxon>
        <taxon>Geodermatophilaceae</taxon>
        <taxon>Blastococcus</taxon>
    </lineage>
</organism>
<evidence type="ECO:0000313" key="8">
    <source>
        <dbReference type="Proteomes" id="UP000198403"/>
    </source>
</evidence>
<dbReference type="Pfam" id="PF01451">
    <property type="entry name" value="LMWPc"/>
    <property type="match status" value="1"/>
</dbReference>
<feature type="domain" description="Phosphotyrosine protein phosphatase I" evidence="6">
    <location>
        <begin position="13"/>
        <end position="194"/>
    </location>
</feature>
<dbReference type="Gene3D" id="3.40.50.2300">
    <property type="match status" value="1"/>
</dbReference>
<evidence type="ECO:0000313" key="7">
    <source>
        <dbReference type="EMBL" id="SNR41471.1"/>
    </source>
</evidence>
<evidence type="ECO:0000256" key="4">
    <source>
        <dbReference type="ARBA" id="ARBA00022912"/>
    </source>
</evidence>
<accession>A0A238W4Z3</accession>
<dbReference type="AlphaFoldDB" id="A0A238W4Z3"/>
<comment type="similarity">
    <text evidence="1">Belongs to the low molecular weight phosphotyrosine protein phosphatase family.</text>
</comment>
<feature type="active site" evidence="5">
    <location>
        <position position="19"/>
    </location>
</feature>
<dbReference type="RefSeq" id="WP_217899205.1">
    <property type="nucleotide sequence ID" value="NZ_FZNO01000006.1"/>
</dbReference>
<dbReference type="InterPro" id="IPR017867">
    <property type="entry name" value="Tyr_phospatase_low_mol_wt"/>
</dbReference>
<name>A0A238W4Z3_9ACTN</name>
<dbReference type="PRINTS" id="PR00719">
    <property type="entry name" value="LMWPTPASE"/>
</dbReference>
<keyword evidence="8" id="KW-1185">Reference proteome</keyword>
<evidence type="ECO:0000256" key="2">
    <source>
        <dbReference type="ARBA" id="ARBA00013064"/>
    </source>
</evidence>
<dbReference type="Proteomes" id="UP000198403">
    <property type="component" value="Unassembled WGS sequence"/>
</dbReference>
<dbReference type="SUPFAM" id="SSF52788">
    <property type="entry name" value="Phosphotyrosine protein phosphatases I"/>
    <property type="match status" value="1"/>
</dbReference>
<dbReference type="InterPro" id="IPR050438">
    <property type="entry name" value="LMW_PTPase"/>
</dbReference>
<dbReference type="PANTHER" id="PTHR11717:SF7">
    <property type="entry name" value="LOW MOLECULAR WEIGHT PHOSPHOTYROSINE PROTEIN PHOSPHATASE"/>
    <property type="match status" value="1"/>
</dbReference>
<dbReference type="GO" id="GO:0004725">
    <property type="term" value="F:protein tyrosine phosphatase activity"/>
    <property type="evidence" value="ECO:0007669"/>
    <property type="project" value="UniProtKB-EC"/>
</dbReference>
<dbReference type="SMART" id="SM00226">
    <property type="entry name" value="LMWPc"/>
    <property type="match status" value="1"/>
</dbReference>
<protein>
    <recommendedName>
        <fullName evidence="2">protein-tyrosine-phosphatase</fullName>
        <ecNumber evidence="2">3.1.3.48</ecNumber>
    </recommendedName>
</protein>
<evidence type="ECO:0000256" key="3">
    <source>
        <dbReference type="ARBA" id="ARBA00022801"/>
    </source>
</evidence>
<reference evidence="7 8" key="1">
    <citation type="submission" date="2017-06" db="EMBL/GenBank/DDBJ databases">
        <authorList>
            <person name="Kim H.J."/>
            <person name="Triplett B.A."/>
        </authorList>
    </citation>
    <scope>NUCLEOTIDE SEQUENCE [LARGE SCALE GENOMIC DNA]</scope>
    <source>
        <strain evidence="7 8">DSM 44272</strain>
    </source>
</reference>
<evidence type="ECO:0000259" key="6">
    <source>
        <dbReference type="SMART" id="SM00226"/>
    </source>
</evidence>
<dbReference type="PANTHER" id="PTHR11717">
    <property type="entry name" value="LOW MOLECULAR WEIGHT PROTEIN TYROSINE PHOSPHATASE"/>
    <property type="match status" value="1"/>
</dbReference>
<keyword evidence="3" id="KW-0378">Hydrolase</keyword>
<sequence length="198" mass="20903">MTTPQAPAEDERWSVLTVCTGNVCRSPAMEYLLRAALGPGAGVEVRSAGTRALVGRPVEPPMARLLTAAGADPTGFAARGLTPADVARADLVLTAEKAHRSAVVALQPRALRRTFTLLEFVDLVVLARAAAGHDWPTQGVPERLVWLVARAPALRPQRPWPAEDDVPDPYGRDDACFAATAGRVGAAVATLRAVLLDS</sequence>